<name>A0A1M7RH31_9ACTN</name>
<dbReference type="InterPro" id="IPR003033">
    <property type="entry name" value="SCP2_sterol-bd_dom"/>
</dbReference>
<sequence>MSSFDPRQLAEIDPKQISAAEFEELLTAASQQAGEPGATEGLEAIDPAAFARLIGRARKDQLEAVMSSPVRSIVLDQILRRFADHYRAGDPRPPKVIHWKITGRPDGGTDDFELVLYGDRCEANAVAQHGADTTIILGGPEFLLLTSGNGKPTTMFMTGKLKVRGDLGLAAVLAKIFVIPTS</sequence>
<gene>
    <name evidence="2" type="ORF">SAMN05443668_112110</name>
</gene>
<evidence type="ECO:0000259" key="1">
    <source>
        <dbReference type="Pfam" id="PF02036"/>
    </source>
</evidence>
<feature type="domain" description="SCP2" evidence="1">
    <location>
        <begin position="95"/>
        <end position="177"/>
    </location>
</feature>
<dbReference type="Pfam" id="PF02036">
    <property type="entry name" value="SCP2"/>
    <property type="match status" value="1"/>
</dbReference>
<reference evidence="2 3" key="1">
    <citation type="submission" date="2016-11" db="EMBL/GenBank/DDBJ databases">
        <authorList>
            <person name="Jaros S."/>
            <person name="Januszkiewicz K."/>
            <person name="Wedrychowicz H."/>
        </authorList>
    </citation>
    <scope>NUCLEOTIDE SEQUENCE [LARGE SCALE GENOMIC DNA]</scope>
    <source>
        <strain evidence="2 3">DSM 46144</strain>
    </source>
</reference>
<protein>
    <submittedName>
        <fullName evidence="2">SCP-2 sterol transfer family protein</fullName>
    </submittedName>
</protein>
<evidence type="ECO:0000313" key="3">
    <source>
        <dbReference type="Proteomes" id="UP000184440"/>
    </source>
</evidence>
<organism evidence="2 3">
    <name type="scientific">Cryptosporangium aurantiacum</name>
    <dbReference type="NCBI Taxonomy" id="134849"/>
    <lineage>
        <taxon>Bacteria</taxon>
        <taxon>Bacillati</taxon>
        <taxon>Actinomycetota</taxon>
        <taxon>Actinomycetes</taxon>
        <taxon>Cryptosporangiales</taxon>
        <taxon>Cryptosporangiaceae</taxon>
        <taxon>Cryptosporangium</taxon>
    </lineage>
</organism>
<evidence type="ECO:0000313" key="2">
    <source>
        <dbReference type="EMBL" id="SHN45557.1"/>
    </source>
</evidence>
<dbReference type="InterPro" id="IPR036527">
    <property type="entry name" value="SCP2_sterol-bd_dom_sf"/>
</dbReference>
<dbReference type="Gene3D" id="3.30.1050.10">
    <property type="entry name" value="SCP2 sterol-binding domain"/>
    <property type="match status" value="1"/>
</dbReference>
<dbReference type="STRING" id="134849.SAMN05443668_112110"/>
<proteinExistence type="predicted"/>
<keyword evidence="3" id="KW-1185">Reference proteome</keyword>
<accession>A0A1M7RH31</accession>
<dbReference type="AlphaFoldDB" id="A0A1M7RH31"/>
<dbReference type="Proteomes" id="UP000184440">
    <property type="component" value="Unassembled WGS sequence"/>
</dbReference>
<dbReference type="EMBL" id="FRCS01000012">
    <property type="protein sequence ID" value="SHN45557.1"/>
    <property type="molecule type" value="Genomic_DNA"/>
</dbReference>
<dbReference type="SUPFAM" id="SSF55718">
    <property type="entry name" value="SCP-like"/>
    <property type="match status" value="1"/>
</dbReference>